<dbReference type="AlphaFoldDB" id="A0A7J6JYN6"/>
<organism evidence="2 3">
    <name type="scientific">Toxoplasma gondii</name>
    <dbReference type="NCBI Taxonomy" id="5811"/>
    <lineage>
        <taxon>Eukaryota</taxon>
        <taxon>Sar</taxon>
        <taxon>Alveolata</taxon>
        <taxon>Apicomplexa</taxon>
        <taxon>Conoidasida</taxon>
        <taxon>Coccidia</taxon>
        <taxon>Eucoccidiorida</taxon>
        <taxon>Eimeriorina</taxon>
        <taxon>Sarcocystidae</taxon>
        <taxon>Toxoplasma</taxon>
    </lineage>
</organism>
<feature type="coiled-coil region" evidence="1">
    <location>
        <begin position="9"/>
        <end position="103"/>
    </location>
</feature>
<sequence>MAETIDGDRAKAESKVKAYKKNLQGMSDLQNSLTDELAAARMEKKEVKTIFREQLVKIRKEQDELKEEAAKHQSVVQAWMDQVAKLRQEVDATELENYRLREQLSEIRTIANELTLQKEELST</sequence>
<keyword evidence="3" id="KW-1185">Reference proteome</keyword>
<accession>A0A7J6JYN6</accession>
<keyword evidence="1" id="KW-0175">Coiled coil</keyword>
<dbReference type="EMBL" id="JAAUHK010000195">
    <property type="protein sequence ID" value="KAF4640293.1"/>
    <property type="molecule type" value="Genomic_DNA"/>
</dbReference>
<comment type="caution">
    <text evidence="2">The sequence shown here is derived from an EMBL/GenBank/DDBJ whole genome shotgun (WGS) entry which is preliminary data.</text>
</comment>
<evidence type="ECO:0000313" key="3">
    <source>
        <dbReference type="Proteomes" id="UP000557509"/>
    </source>
</evidence>
<reference evidence="2 3" key="1">
    <citation type="submission" date="2020-03" db="EMBL/GenBank/DDBJ databases">
        <title>Genome sequence of Toxoplasma gondii RH-88 strain.</title>
        <authorList>
            <person name="Lorenzi H.A."/>
            <person name="Venepally P."/>
            <person name="Rozenberg A."/>
            <person name="Sibley D."/>
        </authorList>
    </citation>
    <scope>NUCLEOTIDE SEQUENCE [LARGE SCALE GENOMIC DNA]</scope>
    <source>
        <strain evidence="2 3">RH-88</strain>
    </source>
</reference>
<dbReference type="Proteomes" id="UP000557509">
    <property type="component" value="Unassembled WGS sequence"/>
</dbReference>
<name>A0A7J6JYN6_TOXGO</name>
<dbReference type="VEuPathDB" id="ToxoDB:TGME49_500349"/>
<gene>
    <name evidence="2" type="ORF">TGRH88_042180</name>
</gene>
<protein>
    <submittedName>
        <fullName evidence="2">Uncharacterized protein</fullName>
    </submittedName>
</protein>
<proteinExistence type="predicted"/>
<evidence type="ECO:0000256" key="1">
    <source>
        <dbReference type="SAM" id="Coils"/>
    </source>
</evidence>
<evidence type="ECO:0000313" key="2">
    <source>
        <dbReference type="EMBL" id="KAF4640293.1"/>
    </source>
</evidence>